<sequence length="217" mass="24064">MFTSKVFKDNYPHAEAFLYFDTEDNNTANDVWTPHAYENDDLPMDPRLTGGPWHVDSADNAICRDELALSHSQHRVETLNLQTPENIELGRYSSFEPDRYNGGFTGAPRPTLDREQLSTARTWELLDFDFDSGNGPSALEASGTDYSVAFDEGRYPYEEIGILNRAHGSADSNLGLPAAIFDYVQDDSSPDRQSSEASAVSSYSQDGSALGVRLEGY</sequence>
<dbReference type="Proteomes" id="UP001370758">
    <property type="component" value="Unassembled WGS sequence"/>
</dbReference>
<protein>
    <submittedName>
        <fullName evidence="2">Uncharacterized protein</fullName>
    </submittedName>
</protein>
<organism evidence="2 3">
    <name type="scientific">Arthrobotrys musiformis</name>
    <dbReference type="NCBI Taxonomy" id="47236"/>
    <lineage>
        <taxon>Eukaryota</taxon>
        <taxon>Fungi</taxon>
        <taxon>Dikarya</taxon>
        <taxon>Ascomycota</taxon>
        <taxon>Pezizomycotina</taxon>
        <taxon>Orbiliomycetes</taxon>
        <taxon>Orbiliales</taxon>
        <taxon>Orbiliaceae</taxon>
        <taxon>Arthrobotrys</taxon>
    </lineage>
</organism>
<evidence type="ECO:0000256" key="1">
    <source>
        <dbReference type="SAM" id="MobiDB-lite"/>
    </source>
</evidence>
<comment type="caution">
    <text evidence="2">The sequence shown here is derived from an EMBL/GenBank/DDBJ whole genome shotgun (WGS) entry which is preliminary data.</text>
</comment>
<feature type="region of interest" description="Disordered" evidence="1">
    <location>
        <begin position="186"/>
        <end position="217"/>
    </location>
</feature>
<gene>
    <name evidence="2" type="ORF">TWF481_010988</name>
</gene>
<evidence type="ECO:0000313" key="3">
    <source>
        <dbReference type="Proteomes" id="UP001370758"/>
    </source>
</evidence>
<feature type="compositionally biased region" description="Low complexity" evidence="1">
    <location>
        <begin position="195"/>
        <end position="204"/>
    </location>
</feature>
<proteinExistence type="predicted"/>
<dbReference type="EMBL" id="JAVHJL010000008">
    <property type="protein sequence ID" value="KAK6498397.1"/>
    <property type="molecule type" value="Genomic_DNA"/>
</dbReference>
<accession>A0AAV9VX98</accession>
<keyword evidence="3" id="KW-1185">Reference proteome</keyword>
<name>A0AAV9VX98_9PEZI</name>
<dbReference type="AlphaFoldDB" id="A0AAV9VX98"/>
<reference evidence="2 3" key="1">
    <citation type="submission" date="2023-08" db="EMBL/GenBank/DDBJ databases">
        <authorList>
            <person name="Palmer J.M."/>
        </authorList>
    </citation>
    <scope>NUCLEOTIDE SEQUENCE [LARGE SCALE GENOMIC DNA]</scope>
    <source>
        <strain evidence="2 3">TWF481</strain>
    </source>
</reference>
<evidence type="ECO:0000313" key="2">
    <source>
        <dbReference type="EMBL" id="KAK6498397.1"/>
    </source>
</evidence>